<evidence type="ECO:0000256" key="2">
    <source>
        <dbReference type="ARBA" id="ARBA00012961"/>
    </source>
</evidence>
<keyword evidence="5" id="KW-0418">Kinase</keyword>
<comment type="similarity">
    <text evidence="1">Belongs to the guanylate kinase family.</text>
</comment>
<accession>A0AA38HHN4</accession>
<dbReference type="PROSITE" id="PS00856">
    <property type="entry name" value="GUANYLATE_KINASE_1"/>
    <property type="match status" value="1"/>
</dbReference>
<dbReference type="PANTHER" id="PTHR23117">
    <property type="entry name" value="GUANYLATE KINASE-RELATED"/>
    <property type="match status" value="1"/>
</dbReference>
<keyword evidence="6" id="KW-0067">ATP-binding</keyword>
<keyword evidence="3" id="KW-0808">Transferase</keyword>
<dbReference type="SUPFAM" id="SSF52540">
    <property type="entry name" value="P-loop containing nucleoside triphosphate hydrolases"/>
    <property type="match status" value="1"/>
</dbReference>
<evidence type="ECO:0000256" key="4">
    <source>
        <dbReference type="ARBA" id="ARBA00022741"/>
    </source>
</evidence>
<comment type="caution">
    <text evidence="8">The sequence shown here is derived from an EMBL/GenBank/DDBJ whole genome shotgun (WGS) entry which is preliminary data.</text>
</comment>
<dbReference type="PROSITE" id="PS50052">
    <property type="entry name" value="GUANYLATE_KINASE_2"/>
    <property type="match status" value="1"/>
</dbReference>
<dbReference type="FunFam" id="3.30.63.10:FF:000002">
    <property type="entry name" value="Guanylate kinase 1"/>
    <property type="match status" value="1"/>
</dbReference>
<evidence type="ECO:0000256" key="3">
    <source>
        <dbReference type="ARBA" id="ARBA00022679"/>
    </source>
</evidence>
<evidence type="ECO:0000256" key="5">
    <source>
        <dbReference type="ARBA" id="ARBA00022777"/>
    </source>
</evidence>
<dbReference type="CDD" id="cd00071">
    <property type="entry name" value="GMPK"/>
    <property type="match status" value="1"/>
</dbReference>
<evidence type="ECO:0000256" key="6">
    <source>
        <dbReference type="ARBA" id="ARBA00022840"/>
    </source>
</evidence>
<dbReference type="EMBL" id="JALNTZ010003877">
    <property type="protein sequence ID" value="KAJ3615823.1"/>
    <property type="molecule type" value="Genomic_DNA"/>
</dbReference>
<dbReference type="Gene3D" id="3.30.63.10">
    <property type="entry name" value="Guanylate Kinase phosphate binding domain"/>
    <property type="match status" value="1"/>
</dbReference>
<organism evidence="8 9">
    <name type="scientific">Zophobas morio</name>
    <dbReference type="NCBI Taxonomy" id="2755281"/>
    <lineage>
        <taxon>Eukaryota</taxon>
        <taxon>Metazoa</taxon>
        <taxon>Ecdysozoa</taxon>
        <taxon>Arthropoda</taxon>
        <taxon>Hexapoda</taxon>
        <taxon>Insecta</taxon>
        <taxon>Pterygota</taxon>
        <taxon>Neoptera</taxon>
        <taxon>Endopterygota</taxon>
        <taxon>Coleoptera</taxon>
        <taxon>Polyphaga</taxon>
        <taxon>Cucujiformia</taxon>
        <taxon>Tenebrionidae</taxon>
        <taxon>Zophobas</taxon>
    </lineage>
</organism>
<keyword evidence="9" id="KW-1185">Reference proteome</keyword>
<evidence type="ECO:0000313" key="9">
    <source>
        <dbReference type="Proteomes" id="UP001168821"/>
    </source>
</evidence>
<feature type="domain" description="Guanylate kinase-like" evidence="7">
    <location>
        <begin position="6"/>
        <end position="187"/>
    </location>
</feature>
<dbReference type="EC" id="2.7.4.8" evidence="2"/>
<dbReference type="GO" id="GO:0004385">
    <property type="term" value="F:GMP kinase activity"/>
    <property type="evidence" value="ECO:0007669"/>
    <property type="project" value="UniProtKB-EC"/>
</dbReference>
<dbReference type="AlphaFoldDB" id="A0AA38HHN4"/>
<dbReference type="InterPro" id="IPR008145">
    <property type="entry name" value="GK/Ca_channel_bsu"/>
</dbReference>
<proteinExistence type="inferred from homology"/>
<dbReference type="SMART" id="SM00072">
    <property type="entry name" value="GuKc"/>
    <property type="match status" value="1"/>
</dbReference>
<evidence type="ECO:0000259" key="7">
    <source>
        <dbReference type="PROSITE" id="PS50052"/>
    </source>
</evidence>
<evidence type="ECO:0000313" key="8">
    <source>
        <dbReference type="EMBL" id="KAJ3615823.1"/>
    </source>
</evidence>
<reference evidence="8" key="1">
    <citation type="journal article" date="2023" name="G3 (Bethesda)">
        <title>Whole genome assemblies of Zophobas morio and Tenebrio molitor.</title>
        <authorList>
            <person name="Kaur S."/>
            <person name="Stinson S.A."/>
            <person name="diCenzo G.C."/>
        </authorList>
    </citation>
    <scope>NUCLEOTIDE SEQUENCE</scope>
    <source>
        <strain evidence="8">QUZm001</strain>
    </source>
</reference>
<dbReference type="InterPro" id="IPR020590">
    <property type="entry name" value="Guanylate_kinase_CS"/>
</dbReference>
<dbReference type="Pfam" id="PF00625">
    <property type="entry name" value="Guanylate_kin"/>
    <property type="match status" value="1"/>
</dbReference>
<evidence type="ECO:0000256" key="1">
    <source>
        <dbReference type="ARBA" id="ARBA00005790"/>
    </source>
</evidence>
<dbReference type="NCBIfam" id="TIGR03263">
    <property type="entry name" value="guanyl_kin"/>
    <property type="match status" value="1"/>
</dbReference>
<dbReference type="InterPro" id="IPR008144">
    <property type="entry name" value="Guanylate_kin-like_dom"/>
</dbReference>
<dbReference type="GO" id="GO:0005829">
    <property type="term" value="C:cytosol"/>
    <property type="evidence" value="ECO:0007669"/>
    <property type="project" value="TreeGrafter"/>
</dbReference>
<dbReference type="InterPro" id="IPR017665">
    <property type="entry name" value="Guanylate_kinase"/>
</dbReference>
<gene>
    <name evidence="8" type="ORF">Zmor_012269</name>
</gene>
<dbReference type="Proteomes" id="UP001168821">
    <property type="component" value="Unassembled WGS sequence"/>
</dbReference>
<sequence length="222" mass="25199">MGNQKGKIIILSGPSGVGKGSVNRELEKDKSLHLKYSVSMTTRASRPGEVEGVNYFFVDRDTFEDAIQHGELIEYAEFIGNYYGTPRNFINEEVAKGKNVILEIEIKGATQVLQREDPESLVSIFLMPPSLAKLEERLRKRGTEGDDVIKQRLDKALIEIPLKHRYKYIIENDSVENAVAKIKDVLLKEGTLDISSSESYYEKTRAKVEAIILDRYKFIINN</sequence>
<dbReference type="InterPro" id="IPR027417">
    <property type="entry name" value="P-loop_NTPase"/>
</dbReference>
<dbReference type="GO" id="GO:0005524">
    <property type="term" value="F:ATP binding"/>
    <property type="evidence" value="ECO:0007669"/>
    <property type="project" value="UniProtKB-KW"/>
</dbReference>
<dbReference type="Gene3D" id="3.40.50.300">
    <property type="entry name" value="P-loop containing nucleotide triphosphate hydrolases"/>
    <property type="match status" value="1"/>
</dbReference>
<name>A0AA38HHN4_9CUCU</name>
<dbReference type="PANTHER" id="PTHR23117:SF13">
    <property type="entry name" value="GUANYLATE KINASE"/>
    <property type="match status" value="1"/>
</dbReference>
<protein>
    <recommendedName>
        <fullName evidence="2">guanylate kinase</fullName>
        <ecNumber evidence="2">2.7.4.8</ecNumber>
    </recommendedName>
</protein>
<dbReference type="HAMAP" id="MF_00328">
    <property type="entry name" value="Guanylate_kinase"/>
    <property type="match status" value="1"/>
</dbReference>
<keyword evidence="4" id="KW-0547">Nucleotide-binding</keyword>